<evidence type="ECO:0000256" key="10">
    <source>
        <dbReference type="RuleBase" id="RU351113"/>
    </source>
</evidence>
<sequence length="346" mass="39230">MLYFQYLYLFAHCKPEELQNLVDSLPTTLEYNLTIFKLMTLWKNRRVVREILAAMDSDWCECVNVDQYLQVMTAKASISHFCTNAMLSFNTIACALYFVGDYAIGIAHQAQGDNDTLRPFPIKITFPFEAEQSPIYELLVVILFLHVMLNMYTLTIVNALIFTLVFHASGQIDIICEEFKTISEKMSYCGYCEHKIGILIERHKKVILFSKNLDKLFSFMALMQVFWNTLVICSLGFLVMTSVSNEAGVGMVKSLLAYIGIMVEIFIFCFAGEYISFKSKSLADAAYESLWYNMSPTNGKNILFVIMRSQKQLSLTAGGMANLSLEAFASIMKASASYVSVLNAMY</sequence>
<evidence type="ECO:0000256" key="4">
    <source>
        <dbReference type="ARBA" id="ARBA00022692"/>
    </source>
</evidence>
<keyword evidence="4 10" id="KW-0812">Transmembrane</keyword>
<gene>
    <name evidence="12" type="primary">LOC106749159</name>
</gene>
<dbReference type="GO" id="GO:0004984">
    <property type="term" value="F:olfactory receptor activity"/>
    <property type="evidence" value="ECO:0007669"/>
    <property type="project" value="InterPro"/>
</dbReference>
<keyword evidence="9 10" id="KW-0807">Transducer</keyword>
<feature type="transmembrane region" description="Helical" evidence="10">
    <location>
        <begin position="138"/>
        <end position="166"/>
    </location>
</feature>
<feature type="transmembrane region" description="Helical" evidence="10">
    <location>
        <begin position="225"/>
        <end position="243"/>
    </location>
</feature>
<proteinExistence type="inferred from homology"/>
<evidence type="ECO:0000256" key="8">
    <source>
        <dbReference type="ARBA" id="ARBA00023170"/>
    </source>
</evidence>
<keyword evidence="8 10" id="KW-0675">Receptor</keyword>
<keyword evidence="11" id="KW-1185">Reference proteome</keyword>
<evidence type="ECO:0000256" key="7">
    <source>
        <dbReference type="ARBA" id="ARBA00023136"/>
    </source>
</evidence>
<dbReference type="PANTHER" id="PTHR21137:SF35">
    <property type="entry name" value="ODORANT RECEPTOR 19A-RELATED"/>
    <property type="match status" value="1"/>
</dbReference>
<keyword evidence="2" id="KW-1003">Cell membrane</keyword>
<evidence type="ECO:0000256" key="2">
    <source>
        <dbReference type="ARBA" id="ARBA00022475"/>
    </source>
</evidence>
<comment type="subcellular location">
    <subcellularLocation>
        <location evidence="1 10">Cell membrane</location>
        <topology evidence="1 10">Multi-pass membrane protein</topology>
    </subcellularLocation>
</comment>
<keyword evidence="5 10" id="KW-0552">Olfaction</keyword>
<name>A0A6P3XZ44_DINQU</name>
<evidence type="ECO:0000256" key="6">
    <source>
        <dbReference type="ARBA" id="ARBA00022989"/>
    </source>
</evidence>
<evidence type="ECO:0000313" key="12">
    <source>
        <dbReference type="RefSeq" id="XP_014483806.1"/>
    </source>
</evidence>
<accession>A0A6P3XZ44</accession>
<dbReference type="PANTHER" id="PTHR21137">
    <property type="entry name" value="ODORANT RECEPTOR"/>
    <property type="match status" value="1"/>
</dbReference>
<comment type="similarity">
    <text evidence="10">Belongs to the insect chemoreceptor superfamily. Heteromeric odorant receptor channel (TC 1.A.69) family.</text>
</comment>
<dbReference type="KEGG" id="dqu:106749159"/>
<evidence type="ECO:0000256" key="5">
    <source>
        <dbReference type="ARBA" id="ARBA00022725"/>
    </source>
</evidence>
<dbReference type="AlphaFoldDB" id="A0A6P3XZ44"/>
<keyword evidence="6 10" id="KW-1133">Transmembrane helix</keyword>
<dbReference type="OrthoDB" id="6765072at2759"/>
<feature type="transmembrane region" description="Helical" evidence="10">
    <location>
        <begin position="255"/>
        <end position="275"/>
    </location>
</feature>
<protein>
    <recommendedName>
        <fullName evidence="10">Odorant receptor</fullName>
    </recommendedName>
</protein>
<dbReference type="RefSeq" id="XP_014483806.1">
    <property type="nucleotide sequence ID" value="XM_014628320.1"/>
</dbReference>
<reference evidence="12" key="1">
    <citation type="submission" date="2025-08" db="UniProtKB">
        <authorList>
            <consortium name="RefSeq"/>
        </authorList>
    </citation>
    <scope>IDENTIFICATION</scope>
</reference>
<evidence type="ECO:0000256" key="3">
    <source>
        <dbReference type="ARBA" id="ARBA00022606"/>
    </source>
</evidence>
<organism evidence="11 12">
    <name type="scientific">Dinoponera quadriceps</name>
    <name type="common">South American ant</name>
    <dbReference type="NCBI Taxonomy" id="609295"/>
    <lineage>
        <taxon>Eukaryota</taxon>
        <taxon>Metazoa</taxon>
        <taxon>Ecdysozoa</taxon>
        <taxon>Arthropoda</taxon>
        <taxon>Hexapoda</taxon>
        <taxon>Insecta</taxon>
        <taxon>Pterygota</taxon>
        <taxon>Neoptera</taxon>
        <taxon>Endopterygota</taxon>
        <taxon>Hymenoptera</taxon>
        <taxon>Apocrita</taxon>
        <taxon>Aculeata</taxon>
        <taxon>Formicoidea</taxon>
        <taxon>Formicidae</taxon>
        <taxon>Ponerinae</taxon>
        <taxon>Ponerini</taxon>
        <taxon>Dinoponera</taxon>
    </lineage>
</organism>
<dbReference type="Pfam" id="PF02949">
    <property type="entry name" value="7tm_6"/>
    <property type="match status" value="1"/>
</dbReference>
<keyword evidence="3 10" id="KW-0716">Sensory transduction</keyword>
<dbReference type="InterPro" id="IPR004117">
    <property type="entry name" value="7tm6_olfct_rcpt"/>
</dbReference>
<evidence type="ECO:0000313" key="11">
    <source>
        <dbReference type="Proteomes" id="UP000515204"/>
    </source>
</evidence>
<dbReference type="GO" id="GO:0007165">
    <property type="term" value="P:signal transduction"/>
    <property type="evidence" value="ECO:0007669"/>
    <property type="project" value="UniProtKB-KW"/>
</dbReference>
<evidence type="ECO:0000256" key="9">
    <source>
        <dbReference type="ARBA" id="ARBA00023224"/>
    </source>
</evidence>
<dbReference type="GeneID" id="106749159"/>
<dbReference type="GO" id="GO:0005886">
    <property type="term" value="C:plasma membrane"/>
    <property type="evidence" value="ECO:0007669"/>
    <property type="project" value="UniProtKB-SubCell"/>
</dbReference>
<comment type="caution">
    <text evidence="10">Lacks conserved residue(s) required for the propagation of feature annotation.</text>
</comment>
<dbReference type="Proteomes" id="UP000515204">
    <property type="component" value="Unplaced"/>
</dbReference>
<evidence type="ECO:0000256" key="1">
    <source>
        <dbReference type="ARBA" id="ARBA00004651"/>
    </source>
</evidence>
<keyword evidence="7 10" id="KW-0472">Membrane</keyword>
<dbReference type="GO" id="GO:0005549">
    <property type="term" value="F:odorant binding"/>
    <property type="evidence" value="ECO:0007669"/>
    <property type="project" value="InterPro"/>
</dbReference>